<dbReference type="AlphaFoldDB" id="A0A937D3E0"/>
<keyword evidence="2" id="KW-1185">Reference proteome</keyword>
<dbReference type="Proteomes" id="UP000613011">
    <property type="component" value="Unassembled WGS sequence"/>
</dbReference>
<sequence length="101" mass="11064">MLSGLGDLRSGEPFGAGQDGAVCVSFHPRALDIERSRLDITQEQCDQLSSLFLAVLGPQFHGGDRQLGQQFFHGFTLLFDAGLVQVHTEDELHRGSVVRKV</sequence>
<dbReference type="EMBL" id="JAEQNA010000001">
    <property type="protein sequence ID" value="MBL0419242.1"/>
    <property type="molecule type" value="Genomic_DNA"/>
</dbReference>
<proteinExistence type="predicted"/>
<reference evidence="1" key="1">
    <citation type="submission" date="2021-01" db="EMBL/GenBank/DDBJ databases">
        <title>Ramlibacter sp. strain AW1 16S ribosomal RNA gene Genome sequencing and assembly.</title>
        <authorList>
            <person name="Kang M."/>
        </authorList>
    </citation>
    <scope>NUCLEOTIDE SEQUENCE</scope>
    <source>
        <strain evidence="1">AW1</strain>
    </source>
</reference>
<organism evidence="1 2">
    <name type="scientific">Ramlibacter aurantiacus</name>
    <dbReference type="NCBI Taxonomy" id="2801330"/>
    <lineage>
        <taxon>Bacteria</taxon>
        <taxon>Pseudomonadati</taxon>
        <taxon>Pseudomonadota</taxon>
        <taxon>Betaproteobacteria</taxon>
        <taxon>Burkholderiales</taxon>
        <taxon>Comamonadaceae</taxon>
        <taxon>Ramlibacter</taxon>
    </lineage>
</organism>
<gene>
    <name evidence="1" type="ORF">JI739_02670</name>
</gene>
<comment type="caution">
    <text evidence="1">The sequence shown here is derived from an EMBL/GenBank/DDBJ whole genome shotgun (WGS) entry which is preliminary data.</text>
</comment>
<evidence type="ECO:0000313" key="2">
    <source>
        <dbReference type="Proteomes" id="UP000613011"/>
    </source>
</evidence>
<accession>A0A937D3E0</accession>
<evidence type="ECO:0000313" key="1">
    <source>
        <dbReference type="EMBL" id="MBL0419242.1"/>
    </source>
</evidence>
<name>A0A937D3E0_9BURK</name>
<protein>
    <submittedName>
        <fullName evidence="1">Uncharacterized protein</fullName>
    </submittedName>
</protein>